<reference evidence="1 2" key="1">
    <citation type="submission" date="2018-09" db="EMBL/GenBank/DDBJ databases">
        <title>Identification of marine bacteria producing industrial enzymes.</title>
        <authorList>
            <person name="Cheng T.H."/>
            <person name="Saidin J."/>
            <person name="Muhd D.D."/>
            <person name="Isa M.N.M."/>
            <person name="Bakar M.F.A."/>
            <person name="Ismail N."/>
        </authorList>
    </citation>
    <scope>NUCLEOTIDE SEQUENCE [LARGE SCALE GENOMIC DNA]</scope>
    <source>
        <strain evidence="1 2">MNAD 1.6</strain>
    </source>
</reference>
<sequence>MGNAIDTLIKDSSFLSRPSQFVDELIMLCLNEQDIVRSRAMSLRTLMSSNLAISNAFFESLEQYSLHYPSIAKVINPLTKEELEAFEQINCSRLLSATSIERLERREREFLNSFDNLNENEQVVKDFWQKLVHYLNFPFKFKLEKLLFEVVLPSYSYTGSFFNWHIDNLKDQIKVFVPFHDVKTEEGAMVFFPNTERFTTLPVEMKSKIMNIFSLVNDKTSVLNHLESYIVQALSKGATFEHLTLSRDEIAIFNSRVIHSGSQVKSIPRYGVTFYLNVESKRNWILNCFNE</sequence>
<dbReference type="SUPFAM" id="SSF51197">
    <property type="entry name" value="Clavaminate synthase-like"/>
    <property type="match status" value="1"/>
</dbReference>
<dbReference type="EMBL" id="QYSE01000003">
    <property type="protein sequence ID" value="RJF34614.1"/>
    <property type="molecule type" value="Genomic_DNA"/>
</dbReference>
<evidence type="ECO:0008006" key="3">
    <source>
        <dbReference type="Google" id="ProtNLM"/>
    </source>
</evidence>
<dbReference type="Gene3D" id="2.60.120.620">
    <property type="entry name" value="q2cbj1_9rhob like domain"/>
    <property type="match status" value="1"/>
</dbReference>
<dbReference type="AlphaFoldDB" id="A0A3A3EK68"/>
<proteinExistence type="predicted"/>
<evidence type="ECO:0000313" key="1">
    <source>
        <dbReference type="EMBL" id="RJF34614.1"/>
    </source>
</evidence>
<evidence type="ECO:0000313" key="2">
    <source>
        <dbReference type="Proteomes" id="UP000265938"/>
    </source>
</evidence>
<accession>A0A3A3EK68</accession>
<dbReference type="Proteomes" id="UP000265938">
    <property type="component" value="Unassembled WGS sequence"/>
</dbReference>
<gene>
    <name evidence="1" type="ORF">D4741_14635</name>
</gene>
<comment type="caution">
    <text evidence="1">The sequence shown here is derived from an EMBL/GenBank/DDBJ whole genome shotgun (WGS) entry which is preliminary data.</text>
</comment>
<protein>
    <recommendedName>
        <fullName evidence="3">Phytanoyl-CoA dioxygenase</fullName>
    </recommendedName>
</protein>
<name>A0A3A3EK68_9GAMM</name>
<dbReference type="RefSeq" id="WP_119853513.1">
    <property type="nucleotide sequence ID" value="NZ_QYSE01000003.1"/>
</dbReference>
<organism evidence="1 2">
    <name type="scientific">Pseudoalteromonas gelatinilytica</name>
    <dbReference type="NCBI Taxonomy" id="1703256"/>
    <lineage>
        <taxon>Bacteria</taxon>
        <taxon>Pseudomonadati</taxon>
        <taxon>Pseudomonadota</taxon>
        <taxon>Gammaproteobacteria</taxon>
        <taxon>Alteromonadales</taxon>
        <taxon>Pseudoalteromonadaceae</taxon>
        <taxon>Pseudoalteromonas</taxon>
    </lineage>
</organism>